<evidence type="ECO:0000256" key="1">
    <source>
        <dbReference type="SAM" id="SignalP"/>
    </source>
</evidence>
<evidence type="ECO:0000313" key="5">
    <source>
        <dbReference type="Proteomes" id="UP000054826"/>
    </source>
</evidence>
<evidence type="ECO:0000313" key="4">
    <source>
        <dbReference type="Proteomes" id="UP000054805"/>
    </source>
</evidence>
<name>A0A0V1IRP6_TRIPS</name>
<dbReference type="EMBL" id="JYDV01000065">
    <property type="protein sequence ID" value="KRZ36939.1"/>
    <property type="molecule type" value="Genomic_DNA"/>
</dbReference>
<keyword evidence="4" id="KW-1185">Reference proteome</keyword>
<protein>
    <submittedName>
        <fullName evidence="2">Uncharacterized protein</fullName>
    </submittedName>
</protein>
<organism evidence="2 4">
    <name type="scientific">Trichinella pseudospiralis</name>
    <name type="common">Parasitic roundworm</name>
    <dbReference type="NCBI Taxonomy" id="6337"/>
    <lineage>
        <taxon>Eukaryota</taxon>
        <taxon>Metazoa</taxon>
        <taxon>Ecdysozoa</taxon>
        <taxon>Nematoda</taxon>
        <taxon>Enoplea</taxon>
        <taxon>Dorylaimia</taxon>
        <taxon>Trichinellida</taxon>
        <taxon>Trichinellidae</taxon>
        <taxon>Trichinella</taxon>
    </lineage>
</organism>
<evidence type="ECO:0000313" key="2">
    <source>
        <dbReference type="EMBL" id="KRZ25303.1"/>
    </source>
</evidence>
<proteinExistence type="predicted"/>
<keyword evidence="1" id="KW-0732">Signal</keyword>
<accession>A0A0V1IRP6</accession>
<feature type="signal peptide" evidence="1">
    <location>
        <begin position="1"/>
        <end position="21"/>
    </location>
</feature>
<dbReference type="AlphaFoldDB" id="A0A0V1IRP6"/>
<dbReference type="Proteomes" id="UP000054805">
    <property type="component" value="Unassembled WGS sequence"/>
</dbReference>
<reference evidence="4 5" key="1">
    <citation type="submission" date="2015-01" db="EMBL/GenBank/DDBJ databases">
        <title>Evolution of Trichinella species and genotypes.</title>
        <authorList>
            <person name="Korhonen P.K."/>
            <person name="Edoardo P."/>
            <person name="Giuseppe L.R."/>
            <person name="Gasser R.B."/>
        </authorList>
    </citation>
    <scope>NUCLEOTIDE SEQUENCE [LARGE SCALE GENOMIC DNA]</scope>
    <source>
        <strain evidence="3">ISS176</strain>
        <strain evidence="2">ISS588</strain>
    </source>
</reference>
<comment type="caution">
    <text evidence="2">The sequence shown here is derived from an EMBL/GenBank/DDBJ whole genome shotgun (WGS) entry which is preliminary data.</text>
</comment>
<gene>
    <name evidence="2" type="ORF">T4B_2702</name>
    <name evidence="3" type="ORF">T4C_11308</name>
</gene>
<feature type="chain" id="PRO_5007438695" evidence="1">
    <location>
        <begin position="22"/>
        <end position="89"/>
    </location>
</feature>
<evidence type="ECO:0000313" key="3">
    <source>
        <dbReference type="EMBL" id="KRZ36939.1"/>
    </source>
</evidence>
<dbReference type="EMBL" id="JYDS01000104">
    <property type="protein sequence ID" value="KRZ25303.1"/>
    <property type="molecule type" value="Genomic_DNA"/>
</dbReference>
<dbReference type="Proteomes" id="UP000054826">
    <property type="component" value="Unassembled WGS sequence"/>
</dbReference>
<sequence>MWTSYRITLIILQLRLLRVLKDRHRGEKKFFLENSQTRRYVAHPSGTPPAQGHVEFPDTQPYSPINAVPYLWNQWPQNLAYCIRQPLLI</sequence>